<dbReference type="Pfam" id="PF12774">
    <property type="entry name" value="AAA_6"/>
    <property type="match status" value="1"/>
</dbReference>
<dbReference type="Gene3D" id="3.40.50.300">
    <property type="entry name" value="P-loop containing nucleotide triphosphate hydrolases"/>
    <property type="match status" value="1"/>
</dbReference>
<evidence type="ECO:0000259" key="16">
    <source>
        <dbReference type="Pfam" id="PF08393"/>
    </source>
</evidence>
<evidence type="ECO:0000256" key="3">
    <source>
        <dbReference type="ARBA" id="ARBA00022490"/>
    </source>
</evidence>
<dbReference type="Proteomes" id="UP001458880">
    <property type="component" value="Unassembled WGS sequence"/>
</dbReference>
<dbReference type="GO" id="GO:0045505">
    <property type="term" value="F:dynein intermediate chain binding"/>
    <property type="evidence" value="ECO:0007669"/>
    <property type="project" value="InterPro"/>
</dbReference>
<evidence type="ECO:0000256" key="10">
    <source>
        <dbReference type="ARBA" id="ARBA00023069"/>
    </source>
</evidence>
<evidence type="ECO:0000313" key="19">
    <source>
        <dbReference type="Proteomes" id="UP001458880"/>
    </source>
</evidence>
<evidence type="ECO:0000256" key="7">
    <source>
        <dbReference type="ARBA" id="ARBA00022840"/>
    </source>
</evidence>
<dbReference type="InterPro" id="IPR043157">
    <property type="entry name" value="Dynein_AAA1S"/>
</dbReference>
<dbReference type="GO" id="GO:0005858">
    <property type="term" value="C:axonemal dynein complex"/>
    <property type="evidence" value="ECO:0007669"/>
    <property type="project" value="TreeGrafter"/>
</dbReference>
<keyword evidence="5" id="KW-0677">Repeat</keyword>
<dbReference type="GO" id="GO:0005524">
    <property type="term" value="F:ATP binding"/>
    <property type="evidence" value="ECO:0007669"/>
    <property type="project" value="UniProtKB-KW"/>
</dbReference>
<dbReference type="FunFam" id="3.40.50.300:FF:000044">
    <property type="entry name" value="Dynein heavy chain 5, axonemal"/>
    <property type="match status" value="1"/>
</dbReference>
<feature type="domain" description="Dynein heavy chain tail" evidence="15">
    <location>
        <begin position="283"/>
        <end position="834"/>
    </location>
</feature>
<dbReference type="InterPro" id="IPR013602">
    <property type="entry name" value="Dynein_heavy_linker"/>
</dbReference>
<dbReference type="FunFam" id="1.10.287.2620:FF:000003">
    <property type="entry name" value="Dynein, axonemal, heavy chain 5"/>
    <property type="match status" value="1"/>
</dbReference>
<keyword evidence="13" id="KW-0966">Cell projection</keyword>
<evidence type="ECO:0000256" key="4">
    <source>
        <dbReference type="ARBA" id="ARBA00022701"/>
    </source>
</evidence>
<dbReference type="Gene3D" id="1.20.140.100">
    <property type="entry name" value="Dynein heavy chain, N-terminal domain 2"/>
    <property type="match status" value="1"/>
</dbReference>
<dbReference type="PANTHER" id="PTHR46532">
    <property type="entry name" value="MALE FERTILITY FACTOR KL5"/>
    <property type="match status" value="1"/>
</dbReference>
<dbReference type="GO" id="GO:0005874">
    <property type="term" value="C:microtubule"/>
    <property type="evidence" value="ECO:0007669"/>
    <property type="project" value="UniProtKB-KW"/>
</dbReference>
<dbReference type="FunFam" id="1.10.8.710:FF:000003">
    <property type="entry name" value="Dynein axonemal heavy chain 5"/>
    <property type="match status" value="1"/>
</dbReference>
<accession>A0AAW1ML66</accession>
<dbReference type="FunFam" id="1.20.58.1120:FF:000004">
    <property type="entry name" value="Dynein axonemal heavy chain 5"/>
    <property type="match status" value="1"/>
</dbReference>
<dbReference type="GO" id="GO:0007018">
    <property type="term" value="P:microtubule-based movement"/>
    <property type="evidence" value="ECO:0007669"/>
    <property type="project" value="InterPro"/>
</dbReference>
<dbReference type="InterPro" id="IPR027417">
    <property type="entry name" value="P-loop_NTPase"/>
</dbReference>
<evidence type="ECO:0000256" key="8">
    <source>
        <dbReference type="ARBA" id="ARBA00023017"/>
    </source>
</evidence>
<evidence type="ECO:0000256" key="6">
    <source>
        <dbReference type="ARBA" id="ARBA00022741"/>
    </source>
</evidence>
<gene>
    <name evidence="18" type="ORF">QE152_g5850</name>
</gene>
<dbReference type="SUPFAM" id="SSF52540">
    <property type="entry name" value="P-loop containing nucleoside triphosphate hydrolases"/>
    <property type="match status" value="1"/>
</dbReference>
<feature type="domain" description="Dynein heavy chain linker" evidence="16">
    <location>
        <begin position="1398"/>
        <end position="1800"/>
    </location>
</feature>
<keyword evidence="12" id="KW-0206">Cytoskeleton</keyword>
<dbReference type="InterPro" id="IPR013594">
    <property type="entry name" value="Dynein_heavy_tail"/>
</dbReference>
<dbReference type="Gene3D" id="1.10.8.710">
    <property type="match status" value="1"/>
</dbReference>
<evidence type="ECO:0000313" key="18">
    <source>
        <dbReference type="EMBL" id="KAK9746799.1"/>
    </source>
</evidence>
<dbReference type="InterPro" id="IPR026983">
    <property type="entry name" value="DHC"/>
</dbReference>
<keyword evidence="11" id="KW-0505">Motor protein</keyword>
<keyword evidence="4" id="KW-0493">Microtubule</keyword>
<keyword evidence="3" id="KW-0963">Cytoplasm</keyword>
<dbReference type="Gene3D" id="1.10.287.2620">
    <property type="match status" value="1"/>
</dbReference>
<evidence type="ECO:0000256" key="13">
    <source>
        <dbReference type="ARBA" id="ARBA00023273"/>
    </source>
</evidence>
<dbReference type="InterPro" id="IPR035699">
    <property type="entry name" value="AAA_6"/>
</dbReference>
<keyword evidence="19" id="KW-1185">Reference proteome</keyword>
<comment type="similarity">
    <text evidence="2">Belongs to the dynein heavy chain family.</text>
</comment>
<dbReference type="InterPro" id="IPR042228">
    <property type="entry name" value="Dynein_linker_3"/>
</dbReference>
<proteinExistence type="inferred from homology"/>
<evidence type="ECO:0000256" key="5">
    <source>
        <dbReference type="ARBA" id="ARBA00022737"/>
    </source>
</evidence>
<keyword evidence="7" id="KW-0067">ATP-binding</keyword>
<dbReference type="InterPro" id="IPR042222">
    <property type="entry name" value="Dynein_2_N"/>
</dbReference>
<evidence type="ECO:0000259" key="15">
    <source>
        <dbReference type="Pfam" id="PF08385"/>
    </source>
</evidence>
<evidence type="ECO:0000256" key="12">
    <source>
        <dbReference type="ARBA" id="ARBA00023212"/>
    </source>
</evidence>
<dbReference type="Pfam" id="PF08393">
    <property type="entry name" value="DHC_N2"/>
    <property type="match status" value="1"/>
</dbReference>
<feature type="domain" description="Dynein heavy chain hydrolytic ATP-binding dynein motor region" evidence="17">
    <location>
        <begin position="1937"/>
        <end position="2215"/>
    </location>
</feature>
<evidence type="ECO:0000259" key="17">
    <source>
        <dbReference type="Pfam" id="PF12774"/>
    </source>
</evidence>
<evidence type="ECO:0000256" key="9">
    <source>
        <dbReference type="ARBA" id="ARBA00023054"/>
    </source>
</evidence>
<evidence type="ECO:0000256" key="11">
    <source>
        <dbReference type="ARBA" id="ARBA00023175"/>
    </source>
</evidence>
<dbReference type="FunFam" id="3.20.180.20:FF:000001">
    <property type="entry name" value="Dynein axonemal heavy chain 5"/>
    <property type="match status" value="1"/>
</dbReference>
<dbReference type="PANTHER" id="PTHR46532:SF4">
    <property type="entry name" value="AAA+ ATPASE DOMAIN-CONTAINING PROTEIN"/>
    <property type="match status" value="1"/>
</dbReference>
<dbReference type="Gene3D" id="3.20.180.20">
    <property type="entry name" value="Dynein heavy chain, N-terminal domain 2"/>
    <property type="match status" value="1"/>
</dbReference>
<evidence type="ECO:0000256" key="2">
    <source>
        <dbReference type="ARBA" id="ARBA00008887"/>
    </source>
</evidence>
<evidence type="ECO:0000256" key="14">
    <source>
        <dbReference type="SAM" id="Coils"/>
    </source>
</evidence>
<dbReference type="Pfam" id="PF08385">
    <property type="entry name" value="DHC_N1"/>
    <property type="match status" value="1"/>
</dbReference>
<comment type="subcellular location">
    <subcellularLocation>
        <location evidence="1">Cytoplasm</location>
        <location evidence="1">Cytoskeleton</location>
        <location evidence="1">Cilium axoneme</location>
    </subcellularLocation>
</comment>
<keyword evidence="10" id="KW-0969">Cilium</keyword>
<evidence type="ECO:0000256" key="1">
    <source>
        <dbReference type="ARBA" id="ARBA00004430"/>
    </source>
</evidence>
<comment type="caution">
    <text evidence="18">The sequence shown here is derived from an EMBL/GenBank/DDBJ whole genome shotgun (WGS) entry which is preliminary data.</text>
</comment>
<dbReference type="Gene3D" id="1.20.58.1120">
    <property type="match status" value="1"/>
</dbReference>
<dbReference type="EMBL" id="JASPKY010000037">
    <property type="protein sequence ID" value="KAK9746799.1"/>
    <property type="molecule type" value="Genomic_DNA"/>
</dbReference>
<keyword evidence="9 14" id="KW-0175">Coiled coil</keyword>
<dbReference type="FunFam" id="1.20.140.100:FF:000003">
    <property type="entry name" value="Dynein, axonemal, heavy chain 5"/>
    <property type="match status" value="1"/>
</dbReference>
<feature type="coiled-coil region" evidence="14">
    <location>
        <begin position="618"/>
        <end position="645"/>
    </location>
</feature>
<organism evidence="18 19">
    <name type="scientific">Popillia japonica</name>
    <name type="common">Japanese beetle</name>
    <dbReference type="NCBI Taxonomy" id="7064"/>
    <lineage>
        <taxon>Eukaryota</taxon>
        <taxon>Metazoa</taxon>
        <taxon>Ecdysozoa</taxon>
        <taxon>Arthropoda</taxon>
        <taxon>Hexapoda</taxon>
        <taxon>Insecta</taxon>
        <taxon>Pterygota</taxon>
        <taxon>Neoptera</taxon>
        <taxon>Endopterygota</taxon>
        <taxon>Coleoptera</taxon>
        <taxon>Polyphaga</taxon>
        <taxon>Scarabaeiformia</taxon>
        <taxon>Scarabaeidae</taxon>
        <taxon>Rutelinae</taxon>
        <taxon>Popillia</taxon>
    </lineage>
</organism>
<protein>
    <submittedName>
        <fullName evidence="18">Dynein heavy chain, N-terminal region 2</fullName>
    </submittedName>
</protein>
<name>A0AAW1ML66_POPJA</name>
<keyword evidence="8" id="KW-0243">Dynein</keyword>
<keyword evidence="6" id="KW-0547">Nucleotide-binding</keyword>
<reference evidence="18 19" key="1">
    <citation type="journal article" date="2024" name="BMC Genomics">
        <title>De novo assembly and annotation of Popillia japonica's genome with initial clues to its potential as an invasive pest.</title>
        <authorList>
            <person name="Cucini C."/>
            <person name="Boschi S."/>
            <person name="Funari R."/>
            <person name="Cardaioli E."/>
            <person name="Iannotti N."/>
            <person name="Marturano G."/>
            <person name="Paoli F."/>
            <person name="Bruttini M."/>
            <person name="Carapelli A."/>
            <person name="Frati F."/>
            <person name="Nardi F."/>
        </authorList>
    </citation>
    <scope>NUCLEOTIDE SEQUENCE [LARGE SCALE GENOMIC DNA]</scope>
    <source>
        <strain evidence="18">DMR45628</strain>
    </source>
</reference>
<sequence length="2232" mass="258177">MSAELTSDDLKGKEGDVAMLVGMSKKIASFAENKRSKSLQMFGHLETLKTKLLRAKDERLERSGQVNLTHRQILDMVALYFGIDSNEVFEGVLDDPIHVALLESFCKADGRCAILFYYQDGDPPPIESGRPIANAPKDVQVPVKRLYVTDGSTVRLEGRAIAVYRTNSEKVIEQRNVTDDVSYAEFNIKETGNVVAAVCNLINMLLRPTVEITKEWGDLNKTQEGQEIKKQFMGDFESFVDFLSTTKIDLEGVVSFAVNRDMYEKNLSNITLIKQSATNSELVAQLQADVRVWAKQMEKVLTQFQQLRRENEFAGPTAEIEYWRRQLARFTSIVEFINSDVCKNHLQCLNLARSKIMKTWKKQDNLVTEAKNVCQDNIKYLYALERYCDPLYRSDPSVIPLHLGSLLYTIRMIFTTSRYYNNTASVTAILVKVTNQMIQSCRKYLNCDGKKTVWEQSGSEMLKKIHVCLDLYLKYYQCFKQTQRMMAEAGENPFECSEMYVFGKFETFKKRVEQIVDVLETTTKYSILQSSKIENIDNFASKFRQYYQKISSKTYDALNHRLDMFDKDYVEFKQNVADTEWELEEFVGMSLEKMTDVDNVLRLLHRFEKLNLDCLNLNERYLEALEMFQNEIGDLRDRYNEERQNPLVPRNMPPVAGRIMWIRQLYARIEEPMNIFKTKCKVMRHRKAQKCIQMYNALATVFVHYEQIYHNAWHNYIGQVRCGLSAPILIKHPKTKRFLVNFDPYIVEAIRETEYMYKLDLSVPDVGQILVFCKDKILQSYELVKSLVQRNDTIRQTIPKLFIPLMRSQLIKMENVFMAGFSAITWTSMKIPEFCDNITKCLDDIEMFVKEVTDMKEARIDEVLDSIARMCFVCLPGSPIKPQELLELNLHHRAKLAKEIELKSSTAEKAVIDLINIFMDTVTQPDLQMEKYNWMDPERAVKPVGSSSKLLMGEDAAFKEIDRHQLIDQYALQSDCIEMFAFFNMKLIDSLVKATKLSLEQLKRRATSASIEDMMTSAPLMTTSMELQIPLTLINPNLDEIQSYFAQVLNNITDMTKDITMWGQRNLNKKDTRRRALIRFNSIGSGEKDEKESGGETLKNYYKSVSEHKEIIRMFMGLQGAMFMLKPDVVKLLESYLKYAYLWSETREKQIQDFVDTNPLIVEIREKFQEYEDQAEMIRQLPEVHKIGAVEIKMEKFKLALLIESDAWKHLLGKNLGLKYKDKLNDMVDFIKQQEKVLAKPIKDLDDCRLAMACLERIRQNFIEMDLDLGLMEEAYSTFAKFKIDVPKEDVERVDTLRFNFNNMVNNAKSVQEQICNVQGPLLDELTEGVKGFYQDVVEFDKDFDANGPMIPGLSAREASDRVLLFQARFDELWRRFEMYSSGERLFGLDVHEYPILHKRKKEFNLLNKLYGLYITVNQSIDGYFDLLWADVDTEVIMAELGDFQARCRKLPKGMRDWPAYLDLKKKIDDFNETCPLLELMANKAMKDRHWKRMAKVTGYLFDVESPTFTLRNVMEAPLLQFKDDVEDICISAVKERDIEAKLKQVITDWAVVELSFHAFKNRGELLLKGTETGEIIASLEDSLMILNSLLSNRYNAPFKKDIQLWVSKLVTTSEVLEKWLCVQNLWIYLEAVFVGGDIAKQLPAEAKRFSGIDKSWVKIMTRAHEIPNAVECCTGDETMGQLLPHLLEQLETCQKSLTGYLESKRLCFPRFFFISDPVLLEILGQSSDPQSIQPHLLSLFDAVYRVEFNEHQPDQIDAMLSNLGEKIPFEKPVMCTGGVEIWLNNLLTAVKDTVKNVIAAMAQCLVDPEYDFIKGFISFCGQAGLVGVQILWTKEAEIAIRKARVDRFIMKLTNQKFLDLLNNLIELTTKDLTVMDRIRFETMVTIHVHQRDIFDDIVKLKVRTPIDFEWQKQERFYYYEETDDVIVRITDVIFIYQNEYLGITERLAITPLTDRCYITLAQAIWMNMGGAPAGPAGTGKTETTKDMGRSLGKLVVVFNCSDQMDFRGLGRIFKGLAQSGTWGCFDEFNRIELPVLSVAAQQIYIVLQARKERKPSFVFSDGDTVTMNIEFGMFLTMNPGYAGRQELPENLKIQFRSVAMMVPDRQIIIRVKMASCGFKENIILARKFYTLYKLCEEQLSKQVHYDFGLRNILSVLRTLGAQKRSHPTDTEETILMRVLRDMNLSKLVDEDEPLFLSLIEDMFPGVKLSRSRTCFLASNCRRIRGKNCRGL</sequence>
<dbReference type="GO" id="GO:0051959">
    <property type="term" value="F:dynein light intermediate chain binding"/>
    <property type="evidence" value="ECO:0007669"/>
    <property type="project" value="InterPro"/>
</dbReference>